<evidence type="ECO:0000313" key="2">
    <source>
        <dbReference type="EMBL" id="MFC5423966.1"/>
    </source>
</evidence>
<comment type="caution">
    <text evidence="2">The sequence shown here is derived from an EMBL/GenBank/DDBJ whole genome shotgun (WGS) entry which is preliminary data.</text>
</comment>
<organism evidence="2 3">
    <name type="scientific">Bosea eneae</name>
    <dbReference type="NCBI Taxonomy" id="151454"/>
    <lineage>
        <taxon>Bacteria</taxon>
        <taxon>Pseudomonadati</taxon>
        <taxon>Pseudomonadota</taxon>
        <taxon>Alphaproteobacteria</taxon>
        <taxon>Hyphomicrobiales</taxon>
        <taxon>Boseaceae</taxon>
        <taxon>Bosea</taxon>
    </lineage>
</organism>
<feature type="chain" id="PRO_5047540027" evidence="1">
    <location>
        <begin position="22"/>
        <end position="110"/>
    </location>
</feature>
<protein>
    <submittedName>
        <fullName evidence="2">Uncharacterized protein</fullName>
    </submittedName>
</protein>
<feature type="signal peptide" evidence="1">
    <location>
        <begin position="1"/>
        <end position="21"/>
    </location>
</feature>
<reference evidence="3" key="1">
    <citation type="journal article" date="2019" name="Int. J. Syst. Evol. Microbiol.">
        <title>The Global Catalogue of Microorganisms (GCM) 10K type strain sequencing project: providing services to taxonomists for standard genome sequencing and annotation.</title>
        <authorList>
            <consortium name="The Broad Institute Genomics Platform"/>
            <consortium name="The Broad Institute Genome Sequencing Center for Infectious Disease"/>
            <person name="Wu L."/>
            <person name="Ma J."/>
        </authorList>
    </citation>
    <scope>NUCLEOTIDE SEQUENCE [LARGE SCALE GENOMIC DNA]</scope>
    <source>
        <strain evidence="3">NCAIM B.01391</strain>
    </source>
</reference>
<evidence type="ECO:0000256" key="1">
    <source>
        <dbReference type="SAM" id="SignalP"/>
    </source>
</evidence>
<gene>
    <name evidence="2" type="ORF">ACFPOB_31095</name>
</gene>
<dbReference type="Proteomes" id="UP001596053">
    <property type="component" value="Unassembled WGS sequence"/>
</dbReference>
<keyword evidence="1" id="KW-0732">Signal</keyword>
<evidence type="ECO:0000313" key="3">
    <source>
        <dbReference type="Proteomes" id="UP001596053"/>
    </source>
</evidence>
<proteinExistence type="predicted"/>
<name>A0ABW0J2D8_9HYPH</name>
<keyword evidence="3" id="KW-1185">Reference proteome</keyword>
<sequence length="110" mass="12316">MKRNYLIFSLMTIFLTDLAIAQNVKITGLGASKCTKYIDDIAGNETSEKIYFSWAQGFMNGALVRAPAGVDDNLDLIPRSFPVVDQMSFLKNWCGSNRDNDFRPRGQSLT</sequence>
<dbReference type="EMBL" id="JBHSLW010000149">
    <property type="protein sequence ID" value="MFC5423966.1"/>
    <property type="molecule type" value="Genomic_DNA"/>
</dbReference>
<accession>A0ABW0J2D8</accession>
<dbReference type="RefSeq" id="WP_377801992.1">
    <property type="nucleotide sequence ID" value="NZ_JBHSLW010000149.1"/>
</dbReference>